<proteinExistence type="predicted"/>
<dbReference type="AlphaFoldDB" id="A0A6I6G945"/>
<dbReference type="Proteomes" id="UP000426027">
    <property type="component" value="Chromosome"/>
</dbReference>
<accession>A0A6I6G945</accession>
<reference evidence="1 2" key="1">
    <citation type="submission" date="2019-11" db="EMBL/GenBank/DDBJ databases">
        <authorList>
            <person name="Im W.T."/>
        </authorList>
    </citation>
    <scope>NUCLEOTIDE SEQUENCE [LARGE SCALE GENOMIC DNA]</scope>
    <source>
        <strain evidence="1 2">SB-02</strain>
    </source>
</reference>
<sequence length="110" mass="12759">MKPYLVRLMYQCAATPQYQEQWRFILADDAHCAYSKATHIGLHEGRHTQSPWQFRSVTGMLLLDENADGAECLAQVQQHTNTEKMEQQLQQQQAALLAHIAEEKYRMLQV</sequence>
<dbReference type="RefSeq" id="WP_157478358.1">
    <property type="nucleotide sequence ID" value="NZ_CP046566.1"/>
</dbReference>
<name>A0A6I6G945_9BACT</name>
<gene>
    <name evidence="1" type="ORF">GLV81_07905</name>
</gene>
<dbReference type="EMBL" id="CP046566">
    <property type="protein sequence ID" value="QGW28033.1"/>
    <property type="molecule type" value="Genomic_DNA"/>
</dbReference>
<dbReference type="KEGG" id="fls:GLV81_07905"/>
<keyword evidence="2" id="KW-1185">Reference proteome</keyword>
<protein>
    <submittedName>
        <fullName evidence="1">Uncharacterized protein</fullName>
    </submittedName>
</protein>
<evidence type="ECO:0000313" key="1">
    <source>
        <dbReference type="EMBL" id="QGW28033.1"/>
    </source>
</evidence>
<evidence type="ECO:0000313" key="2">
    <source>
        <dbReference type="Proteomes" id="UP000426027"/>
    </source>
</evidence>
<organism evidence="1 2">
    <name type="scientific">Phnomibacter ginsenosidimutans</name>
    <dbReference type="NCBI Taxonomy" id="2676868"/>
    <lineage>
        <taxon>Bacteria</taxon>
        <taxon>Pseudomonadati</taxon>
        <taxon>Bacteroidota</taxon>
        <taxon>Chitinophagia</taxon>
        <taxon>Chitinophagales</taxon>
        <taxon>Chitinophagaceae</taxon>
        <taxon>Phnomibacter</taxon>
    </lineage>
</organism>